<sequence>MEKPTQLTKSIGFYYVSKDNETKTSELSLLLAQKKAILIRAQWPSVPFLSVMDNVSLANKKGDDLESVLPYVQLPLSALKKERTELTPFEEIKIQLLLALLSERETLLIENVLSTLTTKEVQILLPLCQEIAEQFAVAIYLIHEDECFAHTPYTTYL</sequence>
<dbReference type="Proteomes" id="UP000831692">
    <property type="component" value="Chromosome"/>
</dbReference>
<gene>
    <name evidence="1" type="ORF">ENLAB_27390</name>
</gene>
<evidence type="ECO:0000313" key="2">
    <source>
        <dbReference type="Proteomes" id="UP000831692"/>
    </source>
</evidence>
<dbReference type="EMBL" id="AP025635">
    <property type="protein sequence ID" value="BDG69175.1"/>
    <property type="molecule type" value="Genomic_DNA"/>
</dbReference>
<accession>A0ABN6NSH5</accession>
<dbReference type="GeneID" id="83458745"/>
<evidence type="ECO:0008006" key="3">
    <source>
        <dbReference type="Google" id="ProtNLM"/>
    </source>
</evidence>
<protein>
    <recommendedName>
        <fullName evidence="3">ABC superfamily ATP binding cassette transporter, ABC protein</fullName>
    </recommendedName>
</protein>
<evidence type="ECO:0000313" key="1">
    <source>
        <dbReference type="EMBL" id="BDG69175.1"/>
    </source>
</evidence>
<organism evidence="1 2">
    <name type="scientific">Enterococcus innesii</name>
    <dbReference type="NCBI Taxonomy" id="2839759"/>
    <lineage>
        <taxon>Bacteria</taxon>
        <taxon>Bacillati</taxon>
        <taxon>Bacillota</taxon>
        <taxon>Bacilli</taxon>
        <taxon>Lactobacillales</taxon>
        <taxon>Enterococcaceae</taxon>
        <taxon>Enterococcus</taxon>
    </lineage>
</organism>
<keyword evidence="2" id="KW-1185">Reference proteome</keyword>
<name>A0ABN6NSH5_9ENTE</name>
<proteinExistence type="predicted"/>
<reference evidence="1 2" key="1">
    <citation type="submission" date="2022-03" db="EMBL/GenBank/DDBJ databases">
        <title>Complete genome sequence of Enterococcus innesii DB-1.</title>
        <authorList>
            <person name="Fukuda D."/>
            <person name="Nolasco-Hipolito C."/>
        </authorList>
    </citation>
    <scope>NUCLEOTIDE SEQUENCE [LARGE SCALE GENOMIC DNA]</scope>
    <source>
        <strain evidence="1 2">DB-1</strain>
    </source>
</reference>
<dbReference type="RefSeq" id="WP_244351640.1">
    <property type="nucleotide sequence ID" value="NZ_AP025635.1"/>
</dbReference>